<protein>
    <recommendedName>
        <fullName evidence="9">Mak10-domain-containing protein</fullName>
    </recommendedName>
</protein>
<evidence type="ECO:0000313" key="7">
    <source>
        <dbReference type="EMBL" id="KXS21632.1"/>
    </source>
</evidence>
<comment type="similarity">
    <text evidence="2">Belongs to the MAK10 family.</text>
</comment>
<feature type="domain" description="NAA35-like TPR repeats" evidence="6">
    <location>
        <begin position="379"/>
        <end position="754"/>
    </location>
</feature>
<dbReference type="InterPro" id="IPR057982">
    <property type="entry name" value="TPR_NAA35"/>
</dbReference>
<evidence type="ECO:0000259" key="6">
    <source>
        <dbReference type="Pfam" id="PF25789"/>
    </source>
</evidence>
<evidence type="ECO:0000256" key="3">
    <source>
        <dbReference type="ARBA" id="ARBA00022490"/>
    </source>
</evidence>
<dbReference type="Pfam" id="PF25789">
    <property type="entry name" value="TPR_NAA35"/>
    <property type="match status" value="1"/>
</dbReference>
<gene>
    <name evidence="7" type="ORF">M427DRAFT_51050</name>
</gene>
<evidence type="ECO:0008006" key="9">
    <source>
        <dbReference type="Google" id="ProtNLM"/>
    </source>
</evidence>
<proteinExistence type="inferred from homology"/>
<comment type="subcellular location">
    <subcellularLocation>
        <location evidence="1">Cytoplasm</location>
    </subcellularLocation>
</comment>
<evidence type="ECO:0000259" key="5">
    <source>
        <dbReference type="Pfam" id="PF04112"/>
    </source>
</evidence>
<dbReference type="Proteomes" id="UP000070544">
    <property type="component" value="Unassembled WGS sequence"/>
</dbReference>
<reference evidence="7 8" key="1">
    <citation type="journal article" date="2015" name="Genome Biol. Evol.">
        <title>Phylogenomic analyses indicate that early fungi evolved digesting cell walls of algal ancestors of land plants.</title>
        <authorList>
            <person name="Chang Y."/>
            <person name="Wang S."/>
            <person name="Sekimoto S."/>
            <person name="Aerts A.L."/>
            <person name="Choi C."/>
            <person name="Clum A."/>
            <person name="LaButti K.M."/>
            <person name="Lindquist E.A."/>
            <person name="Yee Ngan C."/>
            <person name="Ohm R.A."/>
            <person name="Salamov A.A."/>
            <person name="Grigoriev I.V."/>
            <person name="Spatafora J.W."/>
            <person name="Berbee M.L."/>
        </authorList>
    </citation>
    <scope>NUCLEOTIDE SEQUENCE [LARGE SCALE GENOMIC DNA]</scope>
    <source>
        <strain evidence="7 8">JEL478</strain>
    </source>
</reference>
<feature type="region of interest" description="Disordered" evidence="4">
    <location>
        <begin position="200"/>
        <end position="266"/>
    </location>
</feature>
<evidence type="ECO:0000256" key="2">
    <source>
        <dbReference type="ARBA" id="ARBA00006289"/>
    </source>
</evidence>
<dbReference type="STRING" id="1344416.A0A139AY02"/>
<keyword evidence="8" id="KW-1185">Reference proteome</keyword>
<dbReference type="PANTHER" id="PTHR21373">
    <property type="entry name" value="GLUCOSE REPRESSIBLE PROTEIN MAK10"/>
    <property type="match status" value="1"/>
</dbReference>
<feature type="compositionally biased region" description="Basic and acidic residues" evidence="4">
    <location>
        <begin position="218"/>
        <end position="227"/>
    </location>
</feature>
<evidence type="ECO:0000256" key="4">
    <source>
        <dbReference type="SAM" id="MobiDB-lite"/>
    </source>
</evidence>
<dbReference type="InterPro" id="IPR057983">
    <property type="entry name" value="NAA35-like_N"/>
</dbReference>
<dbReference type="PANTHER" id="PTHR21373:SF0">
    <property type="entry name" value="N-ALPHA-ACETYLTRANSFERASE 35, NATC AUXILIARY SUBUNIT"/>
    <property type="match status" value="1"/>
</dbReference>
<accession>A0A139AY02</accession>
<feature type="non-terminal residue" evidence="7">
    <location>
        <position position="1"/>
    </location>
</feature>
<evidence type="ECO:0000256" key="1">
    <source>
        <dbReference type="ARBA" id="ARBA00004496"/>
    </source>
</evidence>
<dbReference type="EMBL" id="KQ965732">
    <property type="protein sequence ID" value="KXS21632.1"/>
    <property type="molecule type" value="Genomic_DNA"/>
</dbReference>
<evidence type="ECO:0000313" key="8">
    <source>
        <dbReference type="Proteomes" id="UP000070544"/>
    </source>
</evidence>
<sequence>MNLGQFASRNPFAVESETFEDETAFLRQAAQELEIGQLVHSPFFTLGEAMAAVEIMDPKMDIGMRSIDSTPAPAPAPSSLSLLPLELVRAMDVLVAREMTYLSGHHPHHTLIPSILLHRPSALPQPVVSLFCTALLRTAHLARNAIIKAGVAAEEDFVPVEIGAGDAGARRDGGAPDGAEFDPDLADRMKRAEDDLERDGFLAEKGMPIDNGSGHGRASGESRKDGKGGNNGKSGSRKGNGATRERAASASSSGTPPASTSSPDPIARSAASRLRLRRLYLLSLHHLCSQPPVKHLPLAKKHLAASLASIRAVRSELTAEAAHSDGTNEGRPEVDVSRFFDATSAKKLTSGAPSRSITVMGVDEAYRDFETMLAHLLELCDFLQQGTLTGLMTHTTLFAAKQPSPSILVRSIQYTVTLPAPSNYRLFDRIPTSQLVRESIEGFCRLTYFYDTRPQPVARIADAFLAQAVEPVLLTLKALCFNRARQRRLLHKCVEAFEVCQAEAETLDGELHGLMVTHGMMKKNLDTYFLSSWVYHHKMRLLETLLSMGFELELYSPYEYVMIFWYLLSIFDAHNNHLRRVELMSTTRERASTRPAPGKAGGKAKNLAKEQASLNMVEILILTAMTDFVRAHMQLAAALMNLGMIHKPQADFDDEGVRYAHRFKLFARLGSPRIATYEEFLSDCEEMGAVVPELLLRSAQHFQAARSMMEHLASLPPSTTRTELCHEDFTKEYKGLARNCAANMVVAKVMQTVGEGGVGDRKVLPQLGPGGYPVWSFVKR</sequence>
<dbReference type="OrthoDB" id="269405at2759"/>
<dbReference type="GO" id="GO:0031417">
    <property type="term" value="C:NatC complex"/>
    <property type="evidence" value="ECO:0007669"/>
    <property type="project" value="InterPro"/>
</dbReference>
<name>A0A139AY02_GONPJ</name>
<organism evidence="7 8">
    <name type="scientific">Gonapodya prolifera (strain JEL478)</name>
    <name type="common">Monoblepharis prolifera</name>
    <dbReference type="NCBI Taxonomy" id="1344416"/>
    <lineage>
        <taxon>Eukaryota</taxon>
        <taxon>Fungi</taxon>
        <taxon>Fungi incertae sedis</taxon>
        <taxon>Chytridiomycota</taxon>
        <taxon>Chytridiomycota incertae sedis</taxon>
        <taxon>Monoblepharidomycetes</taxon>
        <taxon>Monoblepharidales</taxon>
        <taxon>Gonapodyaceae</taxon>
        <taxon>Gonapodya</taxon>
    </lineage>
</organism>
<feature type="domain" description="NAA35-like N-terminal" evidence="5">
    <location>
        <begin position="36"/>
        <end position="119"/>
    </location>
</feature>
<keyword evidence="3" id="KW-0963">Cytoplasm</keyword>
<dbReference type="AlphaFoldDB" id="A0A139AY02"/>
<feature type="compositionally biased region" description="Low complexity" evidence="4">
    <location>
        <begin position="248"/>
        <end position="266"/>
    </location>
</feature>
<dbReference type="Pfam" id="PF04112">
    <property type="entry name" value="Mak10"/>
    <property type="match status" value="1"/>
</dbReference>
<dbReference type="InterPro" id="IPR007244">
    <property type="entry name" value="Naa35_N"/>
</dbReference>